<feature type="transmembrane region" description="Helical" evidence="2">
    <location>
        <begin position="90"/>
        <end position="114"/>
    </location>
</feature>
<evidence type="ECO:0000256" key="2">
    <source>
        <dbReference type="SAM" id="Phobius"/>
    </source>
</evidence>
<protein>
    <submittedName>
        <fullName evidence="3">MFS transporter</fullName>
    </submittedName>
</protein>
<keyword evidence="4" id="KW-1185">Reference proteome</keyword>
<keyword evidence="2" id="KW-1133">Transmembrane helix</keyword>
<name>A0A928ZVD4_LEPEC</name>
<organism evidence="3 4">
    <name type="scientific">Leptolyngbya cf. ectocarpi LEGE 11479</name>
    <dbReference type="NCBI Taxonomy" id="1828722"/>
    <lineage>
        <taxon>Bacteria</taxon>
        <taxon>Bacillati</taxon>
        <taxon>Cyanobacteriota</taxon>
        <taxon>Cyanophyceae</taxon>
        <taxon>Leptolyngbyales</taxon>
        <taxon>Leptolyngbyaceae</taxon>
        <taxon>Leptolyngbya group</taxon>
        <taxon>Leptolyngbya</taxon>
    </lineage>
</organism>
<keyword evidence="1" id="KW-0175">Coiled coil</keyword>
<evidence type="ECO:0000313" key="4">
    <source>
        <dbReference type="Proteomes" id="UP000615026"/>
    </source>
</evidence>
<comment type="caution">
    <text evidence="3">The sequence shown here is derived from an EMBL/GenBank/DDBJ whole genome shotgun (WGS) entry which is preliminary data.</text>
</comment>
<feature type="transmembrane region" description="Helical" evidence="2">
    <location>
        <begin position="1007"/>
        <end position="1028"/>
    </location>
</feature>
<gene>
    <name evidence="3" type="ORF">IQ260_16045</name>
</gene>
<dbReference type="AlphaFoldDB" id="A0A928ZVD4"/>
<dbReference type="Proteomes" id="UP000615026">
    <property type="component" value="Unassembled WGS sequence"/>
</dbReference>
<keyword evidence="2" id="KW-0472">Membrane</keyword>
<feature type="coiled-coil region" evidence="1">
    <location>
        <begin position="959"/>
        <end position="997"/>
    </location>
</feature>
<evidence type="ECO:0000313" key="3">
    <source>
        <dbReference type="EMBL" id="MBE9068164.1"/>
    </source>
</evidence>
<proteinExistence type="predicted"/>
<feature type="transmembrane region" description="Helical" evidence="2">
    <location>
        <begin position="41"/>
        <end position="70"/>
    </location>
</feature>
<evidence type="ECO:0000256" key="1">
    <source>
        <dbReference type="SAM" id="Coils"/>
    </source>
</evidence>
<sequence>MIEHWISSSTLRWGSVLSAQLSTPGVNTPEEAALVFSGPQFFIALLSGLILTFGFQLLLTNLSVAAGISYVGHSSSSSDDDSGGMGPRKIGIAFGLWTLITVSVALFFACLLAVKLSLYDSALLGAITGLVIWGTYFCLLFWVSSTTVGSLIGSVVRTATSSFQTLVGTATAAMGAKVASNQTIQTAEAAAAAIRQELSAAWNGDDLKESLVDYLNALRSPELDVEQLESEFERLLQTSDVVSASDQTMLRQIDRQAFVELLQDRTDLSRKEVNRVANRLYQRWQNTLSPSGGVESLVDYLHSAQPEQLMTEQLGQRLDKFLEEYRNQNRGQSQSAISRGVSQAINTVTGVLMGRVDLSDADMGKLRKQLQAAQSQLGSQANTLAAQVTSDNDESESTIKADVENYLLTSYPWQLSPRRLEAEFAQVLYDREADGRLLAQAIQRLNLSFFRRVLKSSGLLTQAEIHDTALRLETTRQQVLTEVTEQYRVEAKKSLVSKVDTFLRYTPRHELLSETGMGADAFRALLEDDSVDAAELEERFTQFGYEYFVRHLQHRSDLNDSDVKAIAGRLEQIMNKVLADAKGLQSSIEVRVNQQWDELQNYLRSTGKSELDPEGIKADISKLFDNPEVGSQRLQQRLSRFDRDTLVQLLSQRQEFSETEVQQVVQDVESAWYEALEAPATLTAQAKANYEQANRAIANYLRNTGKPELSPTGIKRDLELLVNEPKVGVDAIRSRLASMDRDTLVQLLNQRDDLSEAEINQVIDDLQENIQSVLRLPRRLARRSQQQVMSFKDALEDYLRSTDKAALNPEGIKRDLQLLLNDPKLGSERLQERLAQVDRDTVVALVSQRDDIAREDVEATVDQVISVRDQMMAQVQQVQAQLQTALNRILDQVRQYLDSLDRPELNYYGIKRDVSKLFDDPQAGFDALQQRLSQFDRNTLVALMSSHKSMSEADANRVIAQVEDARDGALRKAERMEQQVQSRISELKQQAQKQVDDTRKTAEAASWWLFGTATVSAITAAIAGTIAVGG</sequence>
<dbReference type="RefSeq" id="WP_193994112.1">
    <property type="nucleotide sequence ID" value="NZ_JADEXP010000145.1"/>
</dbReference>
<reference evidence="3" key="1">
    <citation type="submission" date="2020-10" db="EMBL/GenBank/DDBJ databases">
        <authorList>
            <person name="Castelo-Branco R."/>
            <person name="Eusebio N."/>
            <person name="Adriana R."/>
            <person name="Vieira A."/>
            <person name="Brugerolle De Fraissinette N."/>
            <person name="Rezende De Castro R."/>
            <person name="Schneider M.P."/>
            <person name="Vasconcelos V."/>
            <person name="Leao P.N."/>
        </authorList>
    </citation>
    <scope>NUCLEOTIDE SEQUENCE</scope>
    <source>
        <strain evidence="3">LEGE 11479</strain>
    </source>
</reference>
<accession>A0A928ZVD4</accession>
<dbReference type="EMBL" id="JADEXP010000145">
    <property type="protein sequence ID" value="MBE9068164.1"/>
    <property type="molecule type" value="Genomic_DNA"/>
</dbReference>
<keyword evidence="2" id="KW-0812">Transmembrane</keyword>
<feature type="transmembrane region" description="Helical" evidence="2">
    <location>
        <begin position="121"/>
        <end position="143"/>
    </location>
</feature>